<dbReference type="Proteomes" id="UP000324897">
    <property type="component" value="Unassembled WGS sequence"/>
</dbReference>
<evidence type="ECO:0000256" key="5">
    <source>
        <dbReference type="ARBA" id="ARBA00023242"/>
    </source>
</evidence>
<dbReference type="InterPro" id="IPR002100">
    <property type="entry name" value="TF_MADSbox"/>
</dbReference>
<gene>
    <name evidence="7" type="ORF">EJB05_30864</name>
</gene>
<name>A0A5J9UBW0_9POAL</name>
<protein>
    <recommendedName>
        <fullName evidence="6">MADS-box domain-containing protein</fullName>
    </recommendedName>
</protein>
<dbReference type="GO" id="GO:0000981">
    <property type="term" value="F:DNA-binding transcription factor activity, RNA polymerase II-specific"/>
    <property type="evidence" value="ECO:0007669"/>
    <property type="project" value="InterPro"/>
</dbReference>
<dbReference type="InterPro" id="IPR036879">
    <property type="entry name" value="TF_MADSbox_sf"/>
</dbReference>
<dbReference type="Gramene" id="TVU21239">
    <property type="protein sequence ID" value="TVU21239"/>
    <property type="gene ID" value="EJB05_30864"/>
</dbReference>
<dbReference type="SUPFAM" id="SSF55455">
    <property type="entry name" value="SRF-like"/>
    <property type="match status" value="1"/>
</dbReference>
<evidence type="ECO:0000313" key="7">
    <source>
        <dbReference type="EMBL" id="TVU21239.1"/>
    </source>
</evidence>
<keyword evidence="5" id="KW-0539">Nucleus</keyword>
<dbReference type="GO" id="GO:0046983">
    <property type="term" value="F:protein dimerization activity"/>
    <property type="evidence" value="ECO:0007669"/>
    <property type="project" value="InterPro"/>
</dbReference>
<dbReference type="GO" id="GO:0045944">
    <property type="term" value="P:positive regulation of transcription by RNA polymerase II"/>
    <property type="evidence" value="ECO:0007669"/>
    <property type="project" value="InterPro"/>
</dbReference>
<evidence type="ECO:0000256" key="1">
    <source>
        <dbReference type="ARBA" id="ARBA00004123"/>
    </source>
</evidence>
<evidence type="ECO:0000313" key="8">
    <source>
        <dbReference type="Proteomes" id="UP000324897"/>
    </source>
</evidence>
<dbReference type="AlphaFoldDB" id="A0A5J9UBW0"/>
<evidence type="ECO:0000256" key="3">
    <source>
        <dbReference type="ARBA" id="ARBA00023125"/>
    </source>
</evidence>
<evidence type="ECO:0000259" key="6">
    <source>
        <dbReference type="PROSITE" id="PS50066"/>
    </source>
</evidence>
<evidence type="ECO:0000256" key="4">
    <source>
        <dbReference type="ARBA" id="ARBA00023163"/>
    </source>
</evidence>
<proteinExistence type="predicted"/>
<dbReference type="PRINTS" id="PR00404">
    <property type="entry name" value="MADSDOMAIN"/>
</dbReference>
<feature type="domain" description="MADS-box" evidence="6">
    <location>
        <begin position="1"/>
        <end position="50"/>
    </location>
</feature>
<reference evidence="7 8" key="1">
    <citation type="journal article" date="2019" name="Sci. Rep.">
        <title>A high-quality genome of Eragrostis curvula grass provides insights into Poaceae evolution and supports new strategies to enhance forage quality.</title>
        <authorList>
            <person name="Carballo J."/>
            <person name="Santos B.A.C.M."/>
            <person name="Zappacosta D."/>
            <person name="Garbus I."/>
            <person name="Selva J.P."/>
            <person name="Gallo C.A."/>
            <person name="Diaz A."/>
            <person name="Albertini E."/>
            <person name="Caccamo M."/>
            <person name="Echenique V."/>
        </authorList>
    </citation>
    <scope>NUCLEOTIDE SEQUENCE [LARGE SCALE GENOMIC DNA]</scope>
    <source>
        <strain evidence="8">cv. Victoria</strain>
        <tissue evidence="7">Leaf</tissue>
    </source>
</reference>
<keyword evidence="3" id="KW-0238">DNA-binding</keyword>
<keyword evidence="2" id="KW-0805">Transcription regulation</keyword>
<dbReference type="GO" id="GO:0000987">
    <property type="term" value="F:cis-regulatory region sequence-specific DNA binding"/>
    <property type="evidence" value="ECO:0007669"/>
    <property type="project" value="InterPro"/>
</dbReference>
<sequence length="252" mass="27947">MARKKVNLQWIANDKTRRATFKKRCAALMKKTRDLTTLCGVKVCVVAYEDDAAKPEVFPSIPEARRLLKSYKAIPDELDNWKKVMNMEEYLRSRISKMHEQMCKSDLQKHEARAMYLLHEAMDGCVPGLVSLTSEELASLEWVVESKMRSAKERFEQIGDKDQLLPLQEQAASSSQQQVPLTSAEMQTMAPVEATHSQNGGELCSVVYGDLGGSSGAVGPSSSGASTDAMKHYSIWGSGCSSGLWDPFSNME</sequence>
<comment type="caution">
    <text evidence="7">The sequence shown here is derived from an EMBL/GenBank/DDBJ whole genome shotgun (WGS) entry which is preliminary data.</text>
</comment>
<dbReference type="Pfam" id="PF00319">
    <property type="entry name" value="SRF-TF"/>
    <property type="match status" value="1"/>
</dbReference>
<dbReference type="PROSITE" id="PS50066">
    <property type="entry name" value="MADS_BOX_2"/>
    <property type="match status" value="1"/>
</dbReference>
<dbReference type="InterPro" id="IPR033897">
    <property type="entry name" value="SRF-like_MADS-box"/>
</dbReference>
<dbReference type="InterPro" id="IPR050142">
    <property type="entry name" value="MADS-box/MEF2_TF"/>
</dbReference>
<feature type="non-terminal residue" evidence="7">
    <location>
        <position position="1"/>
    </location>
</feature>
<dbReference type="SMART" id="SM00432">
    <property type="entry name" value="MADS"/>
    <property type="match status" value="1"/>
</dbReference>
<dbReference type="PANTHER" id="PTHR48019">
    <property type="entry name" value="SERUM RESPONSE FACTOR HOMOLOG"/>
    <property type="match status" value="1"/>
</dbReference>
<dbReference type="OrthoDB" id="614023at2759"/>
<organism evidence="7 8">
    <name type="scientific">Eragrostis curvula</name>
    <name type="common">weeping love grass</name>
    <dbReference type="NCBI Taxonomy" id="38414"/>
    <lineage>
        <taxon>Eukaryota</taxon>
        <taxon>Viridiplantae</taxon>
        <taxon>Streptophyta</taxon>
        <taxon>Embryophyta</taxon>
        <taxon>Tracheophyta</taxon>
        <taxon>Spermatophyta</taxon>
        <taxon>Magnoliopsida</taxon>
        <taxon>Liliopsida</taxon>
        <taxon>Poales</taxon>
        <taxon>Poaceae</taxon>
        <taxon>PACMAD clade</taxon>
        <taxon>Chloridoideae</taxon>
        <taxon>Eragrostideae</taxon>
        <taxon>Eragrostidinae</taxon>
        <taxon>Eragrostis</taxon>
    </lineage>
</organism>
<keyword evidence="8" id="KW-1185">Reference proteome</keyword>
<dbReference type="Gene3D" id="3.40.1810.10">
    <property type="entry name" value="Transcription factor, MADS-box"/>
    <property type="match status" value="1"/>
</dbReference>
<evidence type="ECO:0000256" key="2">
    <source>
        <dbReference type="ARBA" id="ARBA00023015"/>
    </source>
</evidence>
<keyword evidence="4" id="KW-0804">Transcription</keyword>
<comment type="subcellular location">
    <subcellularLocation>
        <location evidence="1">Nucleus</location>
    </subcellularLocation>
</comment>
<dbReference type="GO" id="GO:0005634">
    <property type="term" value="C:nucleus"/>
    <property type="evidence" value="ECO:0007669"/>
    <property type="project" value="UniProtKB-SubCell"/>
</dbReference>
<dbReference type="EMBL" id="RWGY01000026">
    <property type="protein sequence ID" value="TVU21239.1"/>
    <property type="molecule type" value="Genomic_DNA"/>
</dbReference>
<dbReference type="CDD" id="cd00266">
    <property type="entry name" value="MADS_SRF_like"/>
    <property type="match status" value="1"/>
</dbReference>
<accession>A0A5J9UBW0</accession>